<evidence type="ECO:0000313" key="4">
    <source>
        <dbReference type="EMBL" id="EFE37375.1"/>
    </source>
</evidence>
<dbReference type="GeneID" id="9579147"/>
<sequence length="193" mass="21850">MNFAKGILESRKQHYKHLAKLLRPIPLQVPTKIELMPGNTIKVTLFDANHCPGSVMFLVEGDGKAILYTGDIRGKATITQSYKHDSRSVFLLTISLAESWWVQSLIRNPVLIPYTMGDRRLDTIYFDTTFATKSDIHQVFPSKAEGIRELLSKIKGYPEDTIFYLRSWTFGYEDVWLALSAALGTKVGCVDPH</sequence>
<dbReference type="GO" id="GO:0036297">
    <property type="term" value="P:interstrand cross-link repair"/>
    <property type="evidence" value="ECO:0007669"/>
    <property type="project" value="TreeGrafter"/>
</dbReference>
<evidence type="ECO:0000313" key="5">
    <source>
        <dbReference type="Proteomes" id="UP000008383"/>
    </source>
</evidence>
<dbReference type="RefSeq" id="XP_003018020.1">
    <property type="nucleotide sequence ID" value="XM_003017974.1"/>
</dbReference>
<organism evidence="4 5">
    <name type="scientific">Trichophyton verrucosum (strain HKI 0517)</name>
    <dbReference type="NCBI Taxonomy" id="663202"/>
    <lineage>
        <taxon>Eukaryota</taxon>
        <taxon>Fungi</taxon>
        <taxon>Dikarya</taxon>
        <taxon>Ascomycota</taxon>
        <taxon>Pezizomycotina</taxon>
        <taxon>Eurotiomycetes</taxon>
        <taxon>Eurotiomycetidae</taxon>
        <taxon>Onygenales</taxon>
        <taxon>Arthrodermataceae</taxon>
        <taxon>Trichophyton</taxon>
    </lineage>
</organism>
<dbReference type="KEGG" id="tve:TRV_07972"/>
<keyword evidence="5" id="KW-1185">Reference proteome</keyword>
<dbReference type="AlphaFoldDB" id="D4DL98"/>
<evidence type="ECO:0000256" key="1">
    <source>
        <dbReference type="ARBA" id="ARBA00022722"/>
    </source>
</evidence>
<keyword evidence="1" id="KW-0540">Nuclease</keyword>
<reference evidence="5" key="1">
    <citation type="journal article" date="2011" name="Genome Biol.">
        <title>Comparative and functional genomics provide insights into the pathogenicity of dermatophytic fungi.</title>
        <authorList>
            <person name="Burmester A."/>
            <person name="Shelest E."/>
            <person name="Gloeckner G."/>
            <person name="Heddergott C."/>
            <person name="Schindler S."/>
            <person name="Staib P."/>
            <person name="Heidel A."/>
            <person name="Felder M."/>
            <person name="Petzold A."/>
            <person name="Szafranski K."/>
            <person name="Feuermann M."/>
            <person name="Pedruzzi I."/>
            <person name="Priebe S."/>
            <person name="Groth M."/>
            <person name="Winkler R."/>
            <person name="Li W."/>
            <person name="Kniemeyer O."/>
            <person name="Schroeckh V."/>
            <person name="Hertweck C."/>
            <person name="Hube B."/>
            <person name="White T.C."/>
            <person name="Platzer M."/>
            <person name="Guthke R."/>
            <person name="Heitman J."/>
            <person name="Woestemeyer J."/>
            <person name="Zipfel P.F."/>
            <person name="Monod M."/>
            <person name="Brakhage A.A."/>
        </authorList>
    </citation>
    <scope>NUCLEOTIDE SEQUENCE [LARGE SCALE GENOMIC DNA]</scope>
    <source>
        <strain evidence="5">HKI 0517</strain>
    </source>
</reference>
<evidence type="ECO:0000256" key="3">
    <source>
        <dbReference type="ARBA" id="ARBA00022839"/>
    </source>
</evidence>
<dbReference type="GO" id="GO:0003684">
    <property type="term" value="F:damaged DNA binding"/>
    <property type="evidence" value="ECO:0007669"/>
    <property type="project" value="TreeGrafter"/>
</dbReference>
<gene>
    <name evidence="4" type="ORF">TRV_07972</name>
</gene>
<keyword evidence="3" id="KW-0269">Exonuclease</keyword>
<dbReference type="GO" id="GO:0000723">
    <property type="term" value="P:telomere maintenance"/>
    <property type="evidence" value="ECO:0007669"/>
    <property type="project" value="TreeGrafter"/>
</dbReference>
<dbReference type="GO" id="GO:0035312">
    <property type="term" value="F:5'-3' DNA exonuclease activity"/>
    <property type="evidence" value="ECO:0007669"/>
    <property type="project" value="TreeGrafter"/>
</dbReference>
<evidence type="ECO:0000256" key="2">
    <source>
        <dbReference type="ARBA" id="ARBA00022801"/>
    </source>
</evidence>
<comment type="caution">
    <text evidence="4">The sequence shown here is derived from an EMBL/GenBank/DDBJ whole genome shotgun (WGS) entry which is preliminary data.</text>
</comment>
<name>D4DL98_TRIVH</name>
<dbReference type="Gene3D" id="3.60.15.10">
    <property type="entry name" value="Ribonuclease Z/Hydroxyacylglutathione hydrolase-like"/>
    <property type="match status" value="1"/>
</dbReference>
<keyword evidence="2" id="KW-0378">Hydrolase</keyword>
<dbReference type="InterPro" id="IPR036866">
    <property type="entry name" value="RibonucZ/Hydroxyglut_hydro"/>
</dbReference>
<dbReference type="PANTHER" id="PTHR23240:SF8">
    <property type="entry name" value="PROTEIN ARTEMIS"/>
    <property type="match status" value="1"/>
</dbReference>
<protein>
    <submittedName>
        <fullName evidence="4">DNA repair protein</fullName>
    </submittedName>
</protein>
<dbReference type="EMBL" id="ACYE01000497">
    <property type="protein sequence ID" value="EFE37375.1"/>
    <property type="molecule type" value="Genomic_DNA"/>
</dbReference>
<dbReference type="PANTHER" id="PTHR23240">
    <property type="entry name" value="DNA CROSS-LINK REPAIR PROTEIN PSO2/SNM1-RELATED"/>
    <property type="match status" value="1"/>
</dbReference>
<accession>D4DL98</accession>
<proteinExistence type="predicted"/>
<dbReference type="GO" id="GO:0006303">
    <property type="term" value="P:double-strand break repair via nonhomologous end joining"/>
    <property type="evidence" value="ECO:0007669"/>
    <property type="project" value="TreeGrafter"/>
</dbReference>
<dbReference type="Proteomes" id="UP000008383">
    <property type="component" value="Unassembled WGS sequence"/>
</dbReference>
<dbReference type="SUPFAM" id="SSF56281">
    <property type="entry name" value="Metallo-hydrolase/oxidoreductase"/>
    <property type="match status" value="1"/>
</dbReference>
<dbReference type="HOGENOM" id="CLU_1409748_0_0_1"/>